<comment type="caution">
    <text evidence="1">The sequence shown here is derived from an EMBL/GenBank/DDBJ whole genome shotgun (WGS) entry which is preliminary data.</text>
</comment>
<dbReference type="AlphaFoldDB" id="A0A813C3E7"/>
<keyword evidence="2" id="KW-1185">Reference proteome</keyword>
<feature type="non-terminal residue" evidence="1">
    <location>
        <position position="1"/>
    </location>
</feature>
<dbReference type="Proteomes" id="UP000601435">
    <property type="component" value="Unassembled WGS sequence"/>
</dbReference>
<organism evidence="1 2">
    <name type="scientific">Symbiodinium necroappetens</name>
    <dbReference type="NCBI Taxonomy" id="1628268"/>
    <lineage>
        <taxon>Eukaryota</taxon>
        <taxon>Sar</taxon>
        <taxon>Alveolata</taxon>
        <taxon>Dinophyceae</taxon>
        <taxon>Suessiales</taxon>
        <taxon>Symbiodiniaceae</taxon>
        <taxon>Symbiodinium</taxon>
    </lineage>
</organism>
<name>A0A813C3E7_9DINO</name>
<protein>
    <submittedName>
        <fullName evidence="1">ArsC protein</fullName>
    </submittedName>
</protein>
<accession>A0A813C3E7</accession>
<dbReference type="EMBL" id="CAJNJA010087286">
    <property type="protein sequence ID" value="CAE7938843.1"/>
    <property type="molecule type" value="Genomic_DNA"/>
</dbReference>
<proteinExistence type="predicted"/>
<sequence length="436" mass="48848">DYKKLCLEEVGLFEEGDEKLKAAENAVAPVTQGIEEKGEEWKESMSVFTEAQQFHDMIGTISTFVKDWSKSNSALCALKDRIKEFKDFTVKAKRGLEKKTKAGNKSKSAQTKAGLNATVQNRWESKEHPFVEKILTAARSNKLPTEKGLQWNIMQLLDAEPWKNVDPVKLNMDEMMKMIKNMDYYEFQKQWVQERAKGKGPDAEPFQSLFVQAVVTKTSVSNMQYFKKSVGSDAFHPCVQQVPDTFAPHFTAQACNSASLNLGTDFGLADARLCVEGSCTLMGISYHHLFGKPASQDDLPDARKKLESMTWDEWHDACVAKGWCCILQEGKTVIIPGDHVFISVNIAAEEVHCCKIHLVSLGKTLVSEDAKTPAGGHMRRTHRWLQMLCSEQPILQQMRSGKILAIFHEALEAEAPEVAVAQDELNANIAEALDEF</sequence>
<evidence type="ECO:0000313" key="1">
    <source>
        <dbReference type="EMBL" id="CAE7938843.1"/>
    </source>
</evidence>
<evidence type="ECO:0000313" key="2">
    <source>
        <dbReference type="Proteomes" id="UP000601435"/>
    </source>
</evidence>
<reference evidence="1" key="1">
    <citation type="submission" date="2021-02" db="EMBL/GenBank/DDBJ databases">
        <authorList>
            <person name="Dougan E. K."/>
            <person name="Rhodes N."/>
            <person name="Thang M."/>
            <person name="Chan C."/>
        </authorList>
    </citation>
    <scope>NUCLEOTIDE SEQUENCE</scope>
</reference>
<gene>
    <name evidence="1" type="primary">arsC</name>
    <name evidence="1" type="ORF">SNEC2469_LOCUS33311</name>
</gene>